<dbReference type="InterPro" id="IPR004219">
    <property type="entry name" value="TTvirus_Unk"/>
</dbReference>
<evidence type="ECO:0000256" key="7">
    <source>
        <dbReference type="SAM" id="MobiDB-lite"/>
    </source>
</evidence>
<accession>A0A2H4R0K7</accession>
<feature type="compositionally biased region" description="Basic and acidic residues" evidence="7">
    <location>
        <begin position="517"/>
        <end position="539"/>
    </location>
</feature>
<protein>
    <recommendedName>
        <fullName evidence="6">Capsid protein</fullName>
    </recommendedName>
</protein>
<proteinExistence type="inferred from homology"/>
<comment type="subcellular location">
    <subcellularLocation>
        <location evidence="1 6">Virion</location>
    </subcellularLocation>
</comment>
<dbReference type="Pfam" id="PF02956">
    <property type="entry name" value="TT_ORF1"/>
    <property type="match status" value="1"/>
</dbReference>
<reference evidence="8" key="1">
    <citation type="journal article" date="2018" name="Emerg. Microbes Infect.">
        <title>Biodiversity of rodent anelloviruses in China.</title>
        <authorList>
            <person name="Du J."/>
            <person name="Li Y."/>
            <person name="Lu L."/>
            <person name="Zheng D."/>
            <person name="Liu B."/>
            <person name="Yang L."/>
            <person name="Su H."/>
            <person name="Dong J."/>
            <person name="Sun L."/>
            <person name="Zhu Y."/>
            <person name="Yang J."/>
            <person name="Yang F."/>
            <person name="Zhang X."/>
            <person name="Liu Q."/>
            <person name="Wu Z."/>
            <person name="Jin Q."/>
        </authorList>
    </citation>
    <scope>NUCLEOTIDE SEQUENCE</scope>
    <source>
        <strain evidence="8">RtCe-AneV/NX2015</strain>
    </source>
</reference>
<evidence type="ECO:0000256" key="3">
    <source>
        <dbReference type="ARBA" id="ARBA00022431"/>
    </source>
</evidence>
<comment type="similarity">
    <text evidence="2 6">Belongs to the anelloviridae capsid protein family.</text>
</comment>
<evidence type="ECO:0000256" key="1">
    <source>
        <dbReference type="ARBA" id="ARBA00004328"/>
    </source>
</evidence>
<evidence type="ECO:0000256" key="2">
    <source>
        <dbReference type="ARBA" id="ARBA00006131"/>
    </source>
</evidence>
<dbReference type="GO" id="GO:0039615">
    <property type="term" value="C:T=1 icosahedral viral capsid"/>
    <property type="evidence" value="ECO:0007669"/>
    <property type="project" value="UniProtKB-UniRule"/>
</dbReference>
<feature type="region of interest" description="Disordered" evidence="7">
    <location>
        <begin position="492"/>
        <end position="561"/>
    </location>
</feature>
<comment type="function">
    <text evidence="6">Self-assembles to form an icosahedral capsid.</text>
</comment>
<organism evidence="8">
    <name type="scientific">Anelloviridae sp</name>
    <dbReference type="NCBI Taxonomy" id="2055263"/>
    <lineage>
        <taxon>Viruses</taxon>
        <taxon>Monodnaviria</taxon>
        <taxon>Shotokuvirae</taxon>
        <taxon>Commensaviricota</taxon>
        <taxon>Cardeaviricetes</taxon>
        <taxon>Sanitavirales</taxon>
        <taxon>Anelloviridae</taxon>
    </lineage>
</organism>
<evidence type="ECO:0000256" key="6">
    <source>
        <dbReference type="RuleBase" id="RU361230"/>
    </source>
</evidence>
<sequence length="576" mass="67755">MAYFYWRRYYRPRRRYYRRRYRNQRFFRRTRNRPRRRVSWRSLYRRKGRRKRRRHTQVRQWQPRYRTKCTIKGYLPLFFANSALAAVADFVAPEGKSFRPWVGGGVESCLITLLDLYWEERFWRARWSKSNQGYNLLRYFGCKLKLYPARHYSYIFWWSTEDLTEDENPLTMCHPSQLILGKNFVIVNMWSPNRKNKPKVLNIKPPATMLNTWMPFSSAAKLPLLKWRASFIDFDNAWTGFPQLVGSSDHTSGVEVTIWGQETSTSEAKNYKVLYVPWLDDGNGLKIAYKTIKWNGAGDGPDTSQQDFWPTQFEYETLLIPFYIYAFGWPYQYYLDFQGYHKPESQNPNTNGIFLFLNIKDAKRQWKTLDPQHAEAPSVGYIKYSEVRKIAASGIFTEKAFGTTGPANITMGYKFYFQWGGTPGQRMPPSQPADGQPQPWPSATLRWPGVLRADIRDPTTVDAEVLTAEDYDSDGIITHRALRRLTKTNLSTERSKAYQKGGIWGASTTQNKKRKRGDGTRTTEDDSSKESETETEHSGTTDSEEETPPRPRHRRKRKRLDRLVKLVQRLLIQQHS</sequence>
<keyword evidence="3 6" id="KW-1140">T=1 icosahedral capsid protein</keyword>
<name>A0A2H4R0K7_9VIRU</name>
<keyword evidence="4 6" id="KW-0167">Capsid protein</keyword>
<dbReference type="EMBL" id="MF684740">
    <property type="protein sequence ID" value="ATY37431.1"/>
    <property type="molecule type" value="Genomic_DNA"/>
</dbReference>
<feature type="compositionally biased region" description="Basic residues" evidence="7">
    <location>
        <begin position="550"/>
        <end position="560"/>
    </location>
</feature>
<keyword evidence="5 6" id="KW-0946">Virion</keyword>
<evidence type="ECO:0000313" key="8">
    <source>
        <dbReference type="EMBL" id="ATY37431.1"/>
    </source>
</evidence>
<evidence type="ECO:0000256" key="4">
    <source>
        <dbReference type="ARBA" id="ARBA00022561"/>
    </source>
</evidence>
<evidence type="ECO:0000256" key="5">
    <source>
        <dbReference type="ARBA" id="ARBA00022844"/>
    </source>
</evidence>